<dbReference type="OrthoDB" id="3031777at2759"/>
<keyword evidence="2" id="KW-1185">Reference proteome</keyword>
<dbReference type="RefSeq" id="XP_041154811.1">
    <property type="nucleotide sequence ID" value="XM_041300689.1"/>
</dbReference>
<protein>
    <submittedName>
        <fullName evidence="1">Uncharacterized protein</fullName>
    </submittedName>
</protein>
<dbReference type="GeneID" id="64594453"/>
<proteinExistence type="predicted"/>
<organism evidence="1 2">
    <name type="scientific">Suillus plorans</name>
    <dbReference type="NCBI Taxonomy" id="116603"/>
    <lineage>
        <taxon>Eukaryota</taxon>
        <taxon>Fungi</taxon>
        <taxon>Dikarya</taxon>
        <taxon>Basidiomycota</taxon>
        <taxon>Agaricomycotina</taxon>
        <taxon>Agaricomycetes</taxon>
        <taxon>Agaricomycetidae</taxon>
        <taxon>Boletales</taxon>
        <taxon>Suillineae</taxon>
        <taxon>Suillaceae</taxon>
        <taxon>Suillus</taxon>
    </lineage>
</organism>
<dbReference type="Proteomes" id="UP000719766">
    <property type="component" value="Unassembled WGS sequence"/>
</dbReference>
<accession>A0A9P7AE36</accession>
<evidence type="ECO:0000313" key="1">
    <source>
        <dbReference type="EMBL" id="KAG1787465.1"/>
    </source>
</evidence>
<name>A0A9P7AE36_9AGAM</name>
<dbReference type="AlphaFoldDB" id="A0A9P7AE36"/>
<reference evidence="1" key="1">
    <citation type="journal article" date="2020" name="New Phytol.">
        <title>Comparative genomics reveals dynamic genome evolution in host specialist ectomycorrhizal fungi.</title>
        <authorList>
            <person name="Lofgren L.A."/>
            <person name="Nguyen N.H."/>
            <person name="Vilgalys R."/>
            <person name="Ruytinx J."/>
            <person name="Liao H.L."/>
            <person name="Branco S."/>
            <person name="Kuo A."/>
            <person name="LaButti K."/>
            <person name="Lipzen A."/>
            <person name="Andreopoulos W."/>
            <person name="Pangilinan J."/>
            <person name="Riley R."/>
            <person name="Hundley H."/>
            <person name="Na H."/>
            <person name="Barry K."/>
            <person name="Grigoriev I.V."/>
            <person name="Stajich J.E."/>
            <person name="Kennedy P.G."/>
        </authorList>
    </citation>
    <scope>NUCLEOTIDE SEQUENCE</scope>
    <source>
        <strain evidence="1">S12</strain>
    </source>
</reference>
<sequence>MILRALSSQSASAEVIIGSSGVKDPNPIDKDTEEKDWEDMDFVDEVDEDTIWLEGDPTVEEDDLTDTDLLNDQAAYPILLNNVQIQYAKALREYCTNVSSTKAGLMEAYHSVILSVFTTATNHDLWGPLHSPIDSFIMATSINIQGHFVPLHLISSHLAKLIYTTMFSILTEVMKTSDPYKGHIALPRLQFTTFDGPDFTFDGKPLSVTSMTKNVPQHLLRDDPDAVLQHLKNPEEVVDQPHEHVIGCGVLASEMQATWNPLKFVMANRKLCKKYFSIDSSGNPVPLKGPWEEYLWQVEEFKECFYFLFHQIPEMPK</sequence>
<gene>
    <name evidence="1" type="ORF">HD556DRAFT_1312664</name>
</gene>
<dbReference type="EMBL" id="JABBWE010000078">
    <property type="protein sequence ID" value="KAG1787465.1"/>
    <property type="molecule type" value="Genomic_DNA"/>
</dbReference>
<evidence type="ECO:0000313" key="2">
    <source>
        <dbReference type="Proteomes" id="UP000719766"/>
    </source>
</evidence>
<comment type="caution">
    <text evidence="1">The sequence shown here is derived from an EMBL/GenBank/DDBJ whole genome shotgun (WGS) entry which is preliminary data.</text>
</comment>